<dbReference type="GeneID" id="39986850"/>
<reference evidence="3 4" key="1">
    <citation type="submission" date="2017-03" db="EMBL/GenBank/DDBJ databases">
        <title>An alternative strategy for trypanosome survival in the mammalian bloodstream revealed through genome and transcriptome analysis of the ubiquitous bovine parasite Trypanosoma (Megatrypanum) theileri.</title>
        <authorList>
            <person name="Kelly S."/>
            <person name="Ivens A."/>
            <person name="Mott A."/>
            <person name="O'Neill E."/>
            <person name="Emms D."/>
            <person name="Macleod O."/>
            <person name="Voorheis P."/>
            <person name="Matthews J."/>
            <person name="Matthews K."/>
            <person name="Carrington M."/>
        </authorList>
    </citation>
    <scope>NUCLEOTIDE SEQUENCE [LARGE SCALE GENOMIC DNA]</scope>
    <source>
        <strain evidence="3">Edinburgh</strain>
    </source>
</reference>
<feature type="compositionally biased region" description="Basic and acidic residues" evidence="1">
    <location>
        <begin position="126"/>
        <end position="141"/>
    </location>
</feature>
<dbReference type="GO" id="GO:0042645">
    <property type="term" value="C:mitochondrial nucleoid"/>
    <property type="evidence" value="ECO:0007669"/>
    <property type="project" value="TreeGrafter"/>
</dbReference>
<evidence type="ECO:0000259" key="2">
    <source>
        <dbReference type="PROSITE" id="PS51087"/>
    </source>
</evidence>
<dbReference type="SUPFAM" id="SSF110069">
    <property type="entry name" value="ApaG-like"/>
    <property type="match status" value="1"/>
</dbReference>
<evidence type="ECO:0000313" key="4">
    <source>
        <dbReference type="Proteomes" id="UP000192257"/>
    </source>
</evidence>
<gene>
    <name evidence="3" type="ORF">TM35_000212200</name>
</gene>
<organism evidence="3 4">
    <name type="scientific">Trypanosoma theileri</name>
    <dbReference type="NCBI Taxonomy" id="67003"/>
    <lineage>
        <taxon>Eukaryota</taxon>
        <taxon>Discoba</taxon>
        <taxon>Euglenozoa</taxon>
        <taxon>Kinetoplastea</taxon>
        <taxon>Metakinetoplastina</taxon>
        <taxon>Trypanosomatida</taxon>
        <taxon>Trypanosomatidae</taxon>
        <taxon>Trypanosoma</taxon>
    </lineage>
</organism>
<dbReference type="PANTHER" id="PTHR14289">
    <property type="entry name" value="F-BOX ONLY PROTEIN 3"/>
    <property type="match status" value="1"/>
</dbReference>
<evidence type="ECO:0000313" key="3">
    <source>
        <dbReference type="EMBL" id="ORC87614.1"/>
    </source>
</evidence>
<dbReference type="Pfam" id="PF04379">
    <property type="entry name" value="DUF525"/>
    <property type="match status" value="1"/>
</dbReference>
<feature type="compositionally biased region" description="Polar residues" evidence="1">
    <location>
        <begin position="108"/>
        <end position="117"/>
    </location>
</feature>
<accession>A0A1X0NSE4</accession>
<sequence length="454" mass="51002">MSVVRSTYRQVLKHAHRASLKYKEPEDLCFAMYGLILRMDDFRAAGYGQTRQEVIRSLFTRSSIAGLASDTSSARLLAGFDALRRLSALVSAKGNVEHHLLKERNRDTVFQQGSSPVQIKGGSTKDTSKNDEGENDKKNNKDEEEEDEDDDDIDEDVTVAKGTVFIESSLSRKVKKLSRHVVVCKDTQKLPPYRYLMPPEPLYAKNTRVSFRFPLMEDAMLCMSSSGNTQNEGHELFDVAKKKLTKKEYQEICNHIPTRTVTITDHIEVELRTEHVCSRNPDEDTVYDENDDDNRDSQYSSSSSSSSSISNTTGNPGNTTTNTTSTNIDSNGGGMMTSNMNKKEHIFRYFVFIRNHGLSRNEKKWHVQLLSRHWVFFDEEVGLIVEVVGPGVTGNFPLLAPGESHTYESGASLCGASGVMRGTFQLNAYNEEGETRCLDVHISPTRLIVRKSTK</sequence>
<protein>
    <recommendedName>
        <fullName evidence="2">ApaG domain-containing protein</fullName>
    </recommendedName>
</protein>
<dbReference type="Gene3D" id="2.60.40.1470">
    <property type="entry name" value="ApaG domain"/>
    <property type="match status" value="1"/>
</dbReference>
<proteinExistence type="predicted"/>
<feature type="compositionally biased region" description="Acidic residues" evidence="1">
    <location>
        <begin position="142"/>
        <end position="154"/>
    </location>
</feature>
<feature type="domain" description="ApaG" evidence="2">
    <location>
        <begin position="318"/>
        <end position="454"/>
    </location>
</feature>
<evidence type="ECO:0000256" key="1">
    <source>
        <dbReference type="SAM" id="MobiDB-lite"/>
    </source>
</evidence>
<name>A0A1X0NSE4_9TRYP</name>
<comment type="caution">
    <text evidence="3">The sequence shown here is derived from an EMBL/GenBank/DDBJ whole genome shotgun (WGS) entry which is preliminary data.</text>
</comment>
<feature type="region of interest" description="Disordered" evidence="1">
    <location>
        <begin position="280"/>
        <end position="337"/>
    </location>
</feature>
<dbReference type="RefSeq" id="XP_028881680.1">
    <property type="nucleotide sequence ID" value="XM_029027070.1"/>
</dbReference>
<dbReference type="AlphaFoldDB" id="A0A1X0NSE4"/>
<feature type="compositionally biased region" description="Acidic residues" evidence="1">
    <location>
        <begin position="283"/>
        <end position="294"/>
    </location>
</feature>
<dbReference type="PROSITE" id="PS51087">
    <property type="entry name" value="APAG"/>
    <property type="match status" value="1"/>
</dbReference>
<dbReference type="InterPro" id="IPR036767">
    <property type="entry name" value="ApaG_sf"/>
</dbReference>
<dbReference type="OrthoDB" id="2305498at2759"/>
<dbReference type="Proteomes" id="UP000192257">
    <property type="component" value="Unassembled WGS sequence"/>
</dbReference>
<feature type="region of interest" description="Disordered" evidence="1">
    <location>
        <begin position="103"/>
        <end position="154"/>
    </location>
</feature>
<feature type="compositionally biased region" description="Low complexity" evidence="1">
    <location>
        <begin position="297"/>
        <end position="330"/>
    </location>
</feature>
<dbReference type="PANTHER" id="PTHR14289:SF16">
    <property type="entry name" value="POLYMERASE DELTA-INTERACTING PROTEIN 2"/>
    <property type="match status" value="1"/>
</dbReference>
<dbReference type="STRING" id="67003.A0A1X0NSE4"/>
<dbReference type="GO" id="GO:0005634">
    <property type="term" value="C:nucleus"/>
    <property type="evidence" value="ECO:0007669"/>
    <property type="project" value="TreeGrafter"/>
</dbReference>
<dbReference type="GO" id="GO:0070987">
    <property type="term" value="P:error-free translesion synthesis"/>
    <property type="evidence" value="ECO:0007669"/>
    <property type="project" value="TreeGrafter"/>
</dbReference>
<dbReference type="EMBL" id="NBCO01000021">
    <property type="protein sequence ID" value="ORC87614.1"/>
    <property type="molecule type" value="Genomic_DNA"/>
</dbReference>
<dbReference type="VEuPathDB" id="TriTrypDB:TM35_000212200"/>
<keyword evidence="4" id="KW-1185">Reference proteome</keyword>
<dbReference type="InterPro" id="IPR007474">
    <property type="entry name" value="ApaG_domain"/>
</dbReference>